<evidence type="ECO:0000313" key="2">
    <source>
        <dbReference type="EMBL" id="KAG2188006.1"/>
    </source>
</evidence>
<dbReference type="OrthoDB" id="2352727at2759"/>
<gene>
    <name evidence="2" type="ORF">INT44_000756</name>
</gene>
<evidence type="ECO:0000313" key="3">
    <source>
        <dbReference type="Proteomes" id="UP000612746"/>
    </source>
</evidence>
<name>A0A8H7Q8Y5_9FUNG</name>
<protein>
    <submittedName>
        <fullName evidence="2">Uncharacterized protein</fullName>
    </submittedName>
</protein>
<dbReference type="Proteomes" id="UP000612746">
    <property type="component" value="Unassembled WGS sequence"/>
</dbReference>
<keyword evidence="3" id="KW-1185">Reference proteome</keyword>
<sequence>MSSVYQRKSSDAEKKAQEEEHLDNAQYHTEFETVKDDAERASELHKERTGKELDLSNENVLDSNFPEKKSP</sequence>
<proteinExistence type="predicted"/>
<dbReference type="EMBL" id="JAEPRA010000002">
    <property type="protein sequence ID" value="KAG2188006.1"/>
    <property type="molecule type" value="Genomic_DNA"/>
</dbReference>
<comment type="caution">
    <text evidence="2">The sequence shown here is derived from an EMBL/GenBank/DDBJ whole genome shotgun (WGS) entry which is preliminary data.</text>
</comment>
<reference evidence="2" key="1">
    <citation type="submission" date="2020-12" db="EMBL/GenBank/DDBJ databases">
        <title>Metabolic potential, ecology and presence of endohyphal bacteria is reflected in genomic diversity of Mucoromycotina.</title>
        <authorList>
            <person name="Muszewska A."/>
            <person name="Okrasinska A."/>
            <person name="Steczkiewicz K."/>
            <person name="Drgas O."/>
            <person name="Orlowska M."/>
            <person name="Perlinska-Lenart U."/>
            <person name="Aleksandrzak-Piekarczyk T."/>
            <person name="Szatraj K."/>
            <person name="Zielenkiewicz U."/>
            <person name="Pilsyk S."/>
            <person name="Malc E."/>
            <person name="Mieczkowski P."/>
            <person name="Kruszewska J.S."/>
            <person name="Biernat P."/>
            <person name="Pawlowska J."/>
        </authorList>
    </citation>
    <scope>NUCLEOTIDE SEQUENCE</scope>
    <source>
        <strain evidence="2">WA0000051536</strain>
    </source>
</reference>
<accession>A0A8H7Q8Y5</accession>
<feature type="compositionally biased region" description="Basic and acidic residues" evidence="1">
    <location>
        <begin position="8"/>
        <end position="54"/>
    </location>
</feature>
<evidence type="ECO:0000256" key="1">
    <source>
        <dbReference type="SAM" id="MobiDB-lite"/>
    </source>
</evidence>
<organism evidence="2 3">
    <name type="scientific">Umbelopsis vinacea</name>
    <dbReference type="NCBI Taxonomy" id="44442"/>
    <lineage>
        <taxon>Eukaryota</taxon>
        <taxon>Fungi</taxon>
        <taxon>Fungi incertae sedis</taxon>
        <taxon>Mucoromycota</taxon>
        <taxon>Mucoromycotina</taxon>
        <taxon>Umbelopsidomycetes</taxon>
        <taxon>Umbelopsidales</taxon>
        <taxon>Umbelopsidaceae</taxon>
        <taxon>Umbelopsis</taxon>
    </lineage>
</organism>
<dbReference type="AlphaFoldDB" id="A0A8H7Q8Y5"/>
<feature type="region of interest" description="Disordered" evidence="1">
    <location>
        <begin position="1"/>
        <end position="71"/>
    </location>
</feature>